<dbReference type="RefSeq" id="WP_106521884.1">
    <property type="nucleotide sequence ID" value="NZ_PYGD01000001.1"/>
</dbReference>
<evidence type="ECO:0008006" key="4">
    <source>
        <dbReference type="Google" id="ProtNLM"/>
    </source>
</evidence>
<name>A0A2P8DDC6_9BACT</name>
<gene>
    <name evidence="2" type="ORF">B0I18_1011386</name>
</gene>
<keyword evidence="1" id="KW-0732">Signal</keyword>
<evidence type="ECO:0000313" key="3">
    <source>
        <dbReference type="Proteomes" id="UP000240572"/>
    </source>
</evidence>
<dbReference type="AlphaFoldDB" id="A0A2P8DDC6"/>
<evidence type="ECO:0000256" key="1">
    <source>
        <dbReference type="SAM" id="SignalP"/>
    </source>
</evidence>
<dbReference type="Proteomes" id="UP000240572">
    <property type="component" value="Unassembled WGS sequence"/>
</dbReference>
<reference evidence="2 3" key="1">
    <citation type="submission" date="2018-03" db="EMBL/GenBank/DDBJ databases">
        <title>Genomic Encyclopedia of Type Strains, Phase III (KMG-III): the genomes of soil and plant-associated and newly described type strains.</title>
        <authorList>
            <person name="Whitman W."/>
        </authorList>
    </citation>
    <scope>NUCLEOTIDE SEQUENCE [LARGE SCALE GENOMIC DNA]</scope>
    <source>
        <strain evidence="2 3">CGMCC 1.12700</strain>
    </source>
</reference>
<dbReference type="OrthoDB" id="683895at2"/>
<feature type="chain" id="PRO_5015121547" description="Secreted protein" evidence="1">
    <location>
        <begin position="21"/>
        <end position="125"/>
    </location>
</feature>
<accession>A0A2P8DDC6</accession>
<dbReference type="EMBL" id="PYGD01000001">
    <property type="protein sequence ID" value="PSK95220.1"/>
    <property type="molecule type" value="Genomic_DNA"/>
</dbReference>
<feature type="signal peptide" evidence="1">
    <location>
        <begin position="1"/>
        <end position="20"/>
    </location>
</feature>
<organism evidence="2 3">
    <name type="scientific">Taibaiella chishuiensis</name>
    <dbReference type="NCBI Taxonomy" id="1434707"/>
    <lineage>
        <taxon>Bacteria</taxon>
        <taxon>Pseudomonadati</taxon>
        <taxon>Bacteroidota</taxon>
        <taxon>Chitinophagia</taxon>
        <taxon>Chitinophagales</taxon>
        <taxon>Chitinophagaceae</taxon>
        <taxon>Taibaiella</taxon>
    </lineage>
</organism>
<comment type="caution">
    <text evidence="2">The sequence shown here is derived from an EMBL/GenBank/DDBJ whole genome shotgun (WGS) entry which is preliminary data.</text>
</comment>
<sequence>MKRFVLAACLIAGAAGNSRANSVTVNNHTGCTFTLDFSFTQYATAPPGTTYIDPLWQEDDFIACKVTYDYYSPNRIVLIVGISPNYNTYATSATNMNNPPCVNGNFYSAIWTQSSPTANATLIIF</sequence>
<evidence type="ECO:0000313" key="2">
    <source>
        <dbReference type="EMBL" id="PSK95220.1"/>
    </source>
</evidence>
<keyword evidence="3" id="KW-1185">Reference proteome</keyword>
<protein>
    <recommendedName>
        <fullName evidence="4">Secreted protein</fullName>
    </recommendedName>
</protein>
<proteinExistence type="predicted"/>